<dbReference type="Gene3D" id="3.30.565.10">
    <property type="entry name" value="Histidine kinase-like ATPase, C-terminal domain"/>
    <property type="match status" value="1"/>
</dbReference>
<dbReference type="SUPFAM" id="SSF55785">
    <property type="entry name" value="PYP-like sensor domain (PAS domain)"/>
    <property type="match status" value="1"/>
</dbReference>
<organism evidence="8 9">
    <name type="scientific">Pseudomonas capeferrum</name>
    <dbReference type="NCBI Taxonomy" id="1495066"/>
    <lineage>
        <taxon>Bacteria</taxon>
        <taxon>Pseudomonadati</taxon>
        <taxon>Pseudomonadota</taxon>
        <taxon>Gammaproteobacteria</taxon>
        <taxon>Pseudomonadales</taxon>
        <taxon>Pseudomonadaceae</taxon>
        <taxon>Pseudomonas</taxon>
    </lineage>
</organism>
<dbReference type="InterPro" id="IPR011006">
    <property type="entry name" value="CheY-like_superfamily"/>
</dbReference>
<dbReference type="PROSITE" id="PS50109">
    <property type="entry name" value="HIS_KIN"/>
    <property type="match status" value="1"/>
</dbReference>
<dbReference type="Gene3D" id="3.30.450.20">
    <property type="entry name" value="PAS domain"/>
    <property type="match status" value="1"/>
</dbReference>
<dbReference type="InterPro" id="IPR036097">
    <property type="entry name" value="HisK_dim/P_sf"/>
</dbReference>
<evidence type="ECO:0000256" key="2">
    <source>
        <dbReference type="ARBA" id="ARBA00012438"/>
    </source>
</evidence>
<evidence type="ECO:0000256" key="5">
    <source>
        <dbReference type="SAM" id="Coils"/>
    </source>
</evidence>
<dbReference type="SUPFAM" id="SSF55874">
    <property type="entry name" value="ATPase domain of HSP90 chaperone/DNA topoisomerase II/histidine kinase"/>
    <property type="match status" value="1"/>
</dbReference>
<comment type="catalytic activity">
    <reaction evidence="1">
        <text>ATP + protein L-histidine = ADP + protein N-phospho-L-histidine.</text>
        <dbReference type="EC" id="2.7.13.3"/>
    </reaction>
</comment>
<dbReference type="Proteomes" id="UP001214301">
    <property type="component" value="Chromosome"/>
</dbReference>
<sequence length="574" mass="62710">MPSDSRLSTTDELNFLRQRVDQLERRNTELSSELSRLHERTQEAEGYRFLFENMEEGFCIIQFIDGPLGPLSDYVHLMANPAYCRHAGLPDVVGRTLREVIPDEAEVWLDYFGTVERTGNPLYFEHELLATERCLGLAAIRIEPAHHHQVAVIFRDVTARKRAESALQHLNAELEQRVELAVAQSQKAEEALRQAQKVEAVGQLTGGIAHDFNNLLGGILGALELARDRLAADPRKATISPLLDSAHGAAQRAAALVHRLLAFSRQQTLQPRPTDVAELVSGMLDLISRSTGPHIAIDYQCKDALWAVRIDPPQLESALLNLCINARDAMPNGGRVRIALCNTSLTLDHASELELVPGDYLCLSVEDTGGGMTDDTLSRAVDPFFTTKPLGRGTGLGLSMTYGFVRQSGGQLKITSTLGHGTQVLLYLPRYHAQFAPAALKPLAPAARPSSGAAKRIVVVEDVSAMRLVIAEVLHDLGHEVEMYEDGPMAIAGLENQPPPDLLVSDVGLPGGINGRQLADRLRLRYTGLKVLFVTGYDESTALGQGDLDTDMRVLTKPFTLEALAEQVGQLLDG</sequence>
<gene>
    <name evidence="8" type="ORF">PMC74_11135</name>
</gene>
<dbReference type="PANTHER" id="PTHR43065">
    <property type="entry name" value="SENSOR HISTIDINE KINASE"/>
    <property type="match status" value="1"/>
</dbReference>
<dbReference type="InterPro" id="IPR005467">
    <property type="entry name" value="His_kinase_dom"/>
</dbReference>
<name>A0ABY7RFY2_9PSED</name>
<feature type="coiled-coil region" evidence="5">
    <location>
        <begin position="6"/>
        <end position="40"/>
    </location>
</feature>
<dbReference type="PROSITE" id="PS50110">
    <property type="entry name" value="RESPONSE_REGULATORY"/>
    <property type="match status" value="1"/>
</dbReference>
<proteinExistence type="predicted"/>
<dbReference type="RefSeq" id="WP_156311094.1">
    <property type="nucleotide sequence ID" value="NZ_CP116669.1"/>
</dbReference>
<dbReference type="InterPro" id="IPR003594">
    <property type="entry name" value="HATPase_dom"/>
</dbReference>
<evidence type="ECO:0000313" key="9">
    <source>
        <dbReference type="Proteomes" id="UP001214301"/>
    </source>
</evidence>
<keyword evidence="8" id="KW-0547">Nucleotide-binding</keyword>
<dbReference type="Pfam" id="PF00512">
    <property type="entry name" value="HisKA"/>
    <property type="match status" value="1"/>
</dbReference>
<dbReference type="Pfam" id="PF00072">
    <property type="entry name" value="Response_reg"/>
    <property type="match status" value="1"/>
</dbReference>
<dbReference type="SMART" id="SM00388">
    <property type="entry name" value="HisKA"/>
    <property type="match status" value="1"/>
</dbReference>
<dbReference type="EMBL" id="CP116669">
    <property type="protein sequence ID" value="WCI02399.1"/>
    <property type="molecule type" value="Genomic_DNA"/>
</dbReference>
<evidence type="ECO:0000259" key="7">
    <source>
        <dbReference type="PROSITE" id="PS50110"/>
    </source>
</evidence>
<dbReference type="EC" id="2.7.13.3" evidence="2"/>
<dbReference type="Pfam" id="PF02518">
    <property type="entry name" value="HATPase_c"/>
    <property type="match status" value="1"/>
</dbReference>
<dbReference type="SUPFAM" id="SSF52172">
    <property type="entry name" value="CheY-like"/>
    <property type="match status" value="1"/>
</dbReference>
<dbReference type="CDD" id="cd00082">
    <property type="entry name" value="HisKA"/>
    <property type="match status" value="1"/>
</dbReference>
<evidence type="ECO:0000256" key="3">
    <source>
        <dbReference type="ARBA" id="ARBA00022553"/>
    </source>
</evidence>
<evidence type="ECO:0000256" key="1">
    <source>
        <dbReference type="ARBA" id="ARBA00000085"/>
    </source>
</evidence>
<protein>
    <recommendedName>
        <fullName evidence="2">histidine kinase</fullName>
        <ecNumber evidence="2">2.7.13.3</ecNumber>
    </recommendedName>
</protein>
<feature type="coiled-coil region" evidence="5">
    <location>
        <begin position="160"/>
        <end position="198"/>
    </location>
</feature>
<dbReference type="InterPro" id="IPR036890">
    <property type="entry name" value="HATPase_C_sf"/>
</dbReference>
<reference evidence="8 9" key="1">
    <citation type="journal article" date="2020" name="Front. Microbiol.">
        <title>Toward Biorecycling: Isolation of a Soil Bacterium That Grows on a Polyurethane Oligomer and Monomer.</title>
        <authorList>
            <person name="Espinosa M.J.C."/>
            <person name="Blanco A.C."/>
            <person name="Schmidgall T."/>
            <person name="Atanasoff-Kardjalieff A.K."/>
            <person name="Kappelmeyer U."/>
            <person name="Tischler D."/>
            <person name="Pieper D.H."/>
            <person name="Heipieper H.J."/>
            <person name="Eberlein C."/>
        </authorList>
    </citation>
    <scope>NUCLEOTIDE SEQUENCE [LARGE SCALE GENOMIC DNA]</scope>
    <source>
        <strain evidence="8 9">TDA1</strain>
    </source>
</reference>
<feature type="domain" description="Histidine kinase" evidence="6">
    <location>
        <begin position="207"/>
        <end position="432"/>
    </location>
</feature>
<feature type="domain" description="Response regulatory" evidence="7">
    <location>
        <begin position="456"/>
        <end position="572"/>
    </location>
</feature>
<dbReference type="InterPro" id="IPR035965">
    <property type="entry name" value="PAS-like_dom_sf"/>
</dbReference>
<dbReference type="InterPro" id="IPR004358">
    <property type="entry name" value="Sig_transdc_His_kin-like_C"/>
</dbReference>
<accession>A0ABY7RFY2</accession>
<dbReference type="Gene3D" id="1.10.287.130">
    <property type="match status" value="1"/>
</dbReference>
<dbReference type="SUPFAM" id="SSF47384">
    <property type="entry name" value="Homodimeric domain of signal transducing histidine kinase"/>
    <property type="match status" value="1"/>
</dbReference>
<keyword evidence="8" id="KW-0067">ATP-binding</keyword>
<evidence type="ECO:0000259" key="6">
    <source>
        <dbReference type="PROSITE" id="PS50109"/>
    </source>
</evidence>
<keyword evidence="9" id="KW-1185">Reference proteome</keyword>
<dbReference type="Gene3D" id="3.40.50.2300">
    <property type="match status" value="1"/>
</dbReference>
<evidence type="ECO:0000313" key="8">
    <source>
        <dbReference type="EMBL" id="WCI02399.1"/>
    </source>
</evidence>
<feature type="modified residue" description="4-aspartylphosphate" evidence="4">
    <location>
        <position position="506"/>
    </location>
</feature>
<keyword evidence="3 4" id="KW-0597">Phosphoprotein</keyword>
<dbReference type="SMART" id="SM00448">
    <property type="entry name" value="REC"/>
    <property type="match status" value="1"/>
</dbReference>
<dbReference type="PANTHER" id="PTHR43065:SF42">
    <property type="entry name" value="TWO-COMPONENT SENSOR PPRA"/>
    <property type="match status" value="1"/>
</dbReference>
<dbReference type="InterPro" id="IPR001789">
    <property type="entry name" value="Sig_transdc_resp-reg_receiver"/>
</dbReference>
<dbReference type="SMART" id="SM00387">
    <property type="entry name" value="HATPase_c"/>
    <property type="match status" value="1"/>
</dbReference>
<dbReference type="InterPro" id="IPR003661">
    <property type="entry name" value="HisK_dim/P_dom"/>
</dbReference>
<evidence type="ECO:0000256" key="4">
    <source>
        <dbReference type="PROSITE-ProRule" id="PRU00169"/>
    </source>
</evidence>
<keyword evidence="5" id="KW-0175">Coiled coil</keyword>
<dbReference type="PRINTS" id="PR00344">
    <property type="entry name" value="BCTRLSENSOR"/>
</dbReference>
<dbReference type="GO" id="GO:0005524">
    <property type="term" value="F:ATP binding"/>
    <property type="evidence" value="ECO:0007669"/>
    <property type="project" value="UniProtKB-KW"/>
</dbReference>